<feature type="compositionally biased region" description="Basic and acidic residues" evidence="2">
    <location>
        <begin position="133"/>
        <end position="145"/>
    </location>
</feature>
<protein>
    <recommendedName>
        <fullName evidence="5">Calmodulin</fullName>
    </recommendedName>
</protein>
<dbReference type="InterPro" id="IPR011992">
    <property type="entry name" value="EF-hand-dom_pair"/>
</dbReference>
<evidence type="ECO:0000256" key="1">
    <source>
        <dbReference type="PROSITE-ProRule" id="PRU00708"/>
    </source>
</evidence>
<dbReference type="Gene3D" id="1.10.238.10">
    <property type="entry name" value="EF-hand"/>
    <property type="match status" value="1"/>
</dbReference>
<feature type="region of interest" description="Disordered" evidence="2">
    <location>
        <begin position="294"/>
        <end position="316"/>
    </location>
</feature>
<dbReference type="Proteomes" id="UP001189429">
    <property type="component" value="Unassembled WGS sequence"/>
</dbReference>
<dbReference type="PROSITE" id="PS51375">
    <property type="entry name" value="PPR"/>
    <property type="match status" value="1"/>
</dbReference>
<evidence type="ECO:0000313" key="3">
    <source>
        <dbReference type="EMBL" id="CAK0860960.1"/>
    </source>
</evidence>
<feature type="repeat" description="PPR" evidence="1">
    <location>
        <begin position="183"/>
        <end position="217"/>
    </location>
</feature>
<proteinExistence type="predicted"/>
<feature type="region of interest" description="Disordered" evidence="2">
    <location>
        <begin position="689"/>
        <end position="725"/>
    </location>
</feature>
<evidence type="ECO:0000313" key="4">
    <source>
        <dbReference type="Proteomes" id="UP001189429"/>
    </source>
</evidence>
<feature type="compositionally biased region" description="Basic and acidic residues" evidence="2">
    <location>
        <begin position="710"/>
        <end position="725"/>
    </location>
</feature>
<keyword evidence="4" id="KW-1185">Reference proteome</keyword>
<evidence type="ECO:0000256" key="2">
    <source>
        <dbReference type="SAM" id="MobiDB-lite"/>
    </source>
</evidence>
<dbReference type="Gene3D" id="1.25.40.10">
    <property type="entry name" value="Tetratricopeptide repeat domain"/>
    <property type="match status" value="1"/>
</dbReference>
<comment type="caution">
    <text evidence="3">The sequence shown here is derived from an EMBL/GenBank/DDBJ whole genome shotgun (WGS) entry which is preliminary data.</text>
</comment>
<feature type="region of interest" description="Disordered" evidence="2">
    <location>
        <begin position="10"/>
        <end position="59"/>
    </location>
</feature>
<feature type="region of interest" description="Disordered" evidence="2">
    <location>
        <begin position="116"/>
        <end position="145"/>
    </location>
</feature>
<evidence type="ECO:0008006" key="5">
    <source>
        <dbReference type="Google" id="ProtNLM"/>
    </source>
</evidence>
<organism evidence="3 4">
    <name type="scientific">Prorocentrum cordatum</name>
    <dbReference type="NCBI Taxonomy" id="2364126"/>
    <lineage>
        <taxon>Eukaryota</taxon>
        <taxon>Sar</taxon>
        <taxon>Alveolata</taxon>
        <taxon>Dinophyceae</taxon>
        <taxon>Prorocentrales</taxon>
        <taxon>Prorocentraceae</taxon>
        <taxon>Prorocentrum</taxon>
    </lineage>
</organism>
<reference evidence="3" key="1">
    <citation type="submission" date="2023-10" db="EMBL/GenBank/DDBJ databases">
        <authorList>
            <person name="Chen Y."/>
            <person name="Shah S."/>
            <person name="Dougan E. K."/>
            <person name="Thang M."/>
            <person name="Chan C."/>
        </authorList>
    </citation>
    <scope>NUCLEOTIDE SEQUENCE [LARGE SCALE GENOMIC DNA]</scope>
</reference>
<feature type="compositionally biased region" description="Basic and acidic residues" evidence="2">
    <location>
        <begin position="24"/>
        <end position="59"/>
    </location>
</feature>
<gene>
    <name evidence="3" type="ORF">PCOR1329_LOCUS49775</name>
</gene>
<feature type="compositionally biased region" description="Pro residues" evidence="2">
    <location>
        <begin position="297"/>
        <end position="308"/>
    </location>
</feature>
<feature type="region of interest" description="Disordered" evidence="2">
    <location>
        <begin position="402"/>
        <end position="427"/>
    </location>
</feature>
<dbReference type="InterPro" id="IPR002885">
    <property type="entry name" value="PPR_rpt"/>
</dbReference>
<name>A0ABN9UNK4_9DINO</name>
<feature type="compositionally biased region" description="Basic and acidic residues" evidence="2">
    <location>
        <begin position="689"/>
        <end position="698"/>
    </location>
</feature>
<dbReference type="InterPro" id="IPR011990">
    <property type="entry name" value="TPR-like_helical_dom_sf"/>
</dbReference>
<dbReference type="EMBL" id="CAUYUJ010016027">
    <property type="protein sequence ID" value="CAK0860960.1"/>
    <property type="molecule type" value="Genomic_DNA"/>
</dbReference>
<accession>A0ABN9UNK4</accession>
<sequence length="725" mass="76528">MANIVLVTEDIAPALFQKPPPPKPRGDRERREERGDRRDGDRRSGARDKPAREAEQAAHAIEEAVHAQAAAMAAEKTAAAQASAEEQMHLESLVNFVAFNKREQIKVFLPDDEFVPRPPPTPAKAPVTWAPREASRGKEDATSDRANKEAQMVLRGALLSPKSGAMVALGLHSQLMDLEIAVNRVTFELMVNACVQAKTLQAASDLLMSMEAAGHTPSNELLDQVMELYLLHKSDEPARKKAEAEAAKAEAEAAAAQAAAAPPAPAAAASAAAAPIGGREAALGFELAGVAPAANANPPPPPPGPPPLDMIAPCSGAAMSQPLPAMQHQPLVLAGGPPRPGGFVQNPGGVAGGSWDPGYSVPSMDGMGRAARWPVATAPEVGKDDLPVFSIPEEFSTIEEKATASKEAPGGGEAGEDGALAGHAGGTFNPDAAEFVPGGIGQARVVPAPEEALPIQGATRRDGFEANGYGGISASANLAMAMGRGADAAAYGFGGGGYDYGREGAAYGHAGSSLDMRMSAAEIGHNVWGGSFEASSEYGYAQNRGGPGADGYGNPFLSDQLQDGYGSDSQWDMLGQALWQFTMDRFRGQEGEQPLLAKDKILEPVLRTPFGLRSGSGLRAAPEAQEYDRYAPYGTIDMRELFLLIRDLGFDVSKSADEVKKFDRTEGNSDDKLDFHEFCSFVESYMQRDHVQSKYKPDEPEDPTGGPHAGRSEKRRLAYAAEDRK</sequence>
<dbReference type="SUPFAM" id="SSF47473">
    <property type="entry name" value="EF-hand"/>
    <property type="match status" value="1"/>
</dbReference>